<feature type="transmembrane region" description="Helical" evidence="4">
    <location>
        <begin position="86"/>
        <end position="105"/>
    </location>
</feature>
<feature type="transmembrane region" description="Helical" evidence="4">
    <location>
        <begin position="47"/>
        <end position="66"/>
    </location>
</feature>
<dbReference type="EMBL" id="JAAABJ010000606">
    <property type="protein sequence ID" value="NAW51708.1"/>
    <property type="molecule type" value="Genomic_DNA"/>
</dbReference>
<keyword evidence="1 4" id="KW-0812">Transmembrane</keyword>
<sequence>MVIGYLLGNVLNGKLIVKIKDHSIFMIAHFIIILSCITLYFSYENKLLFLTNSFLLIFNLGIGLILPKYMSEISNKFSNNRGSASAISGFMQCIIAAVFVSFIGFYKLNNLIFVIIFILTLLSAIILLILPRKSDL</sequence>
<name>A0A845PZB5_9FLAO</name>
<dbReference type="GO" id="GO:0022857">
    <property type="term" value="F:transmembrane transporter activity"/>
    <property type="evidence" value="ECO:0007669"/>
    <property type="project" value="InterPro"/>
</dbReference>
<dbReference type="RefSeq" id="WP_166519975.1">
    <property type="nucleotide sequence ID" value="NZ_JAAABJ010000606.1"/>
</dbReference>
<dbReference type="AlphaFoldDB" id="A0A845PZB5"/>
<dbReference type="PROSITE" id="PS50850">
    <property type="entry name" value="MFS"/>
    <property type="match status" value="1"/>
</dbReference>
<evidence type="ECO:0000313" key="6">
    <source>
        <dbReference type="EMBL" id="NAW51708.1"/>
    </source>
</evidence>
<dbReference type="SUPFAM" id="SSF103473">
    <property type="entry name" value="MFS general substrate transporter"/>
    <property type="match status" value="1"/>
</dbReference>
<keyword evidence="3 4" id="KW-0472">Membrane</keyword>
<gene>
    <name evidence="6" type="ORF">GNY06_10090</name>
</gene>
<evidence type="ECO:0000313" key="7">
    <source>
        <dbReference type="Proteomes" id="UP000553459"/>
    </source>
</evidence>
<accession>A0A845PZB5</accession>
<reference evidence="6 7" key="1">
    <citation type="submission" date="2019-11" db="EMBL/GenBank/DDBJ databases">
        <title>Characterization of Elizabethkingia argenteiflava sp. nov., isolated from inner surface of Soybean Pods.</title>
        <authorList>
            <person name="Mo S."/>
        </authorList>
    </citation>
    <scope>NUCLEOTIDE SEQUENCE [LARGE SCALE GENOMIC DNA]</scope>
    <source>
        <strain evidence="6 7">YB22</strain>
    </source>
</reference>
<dbReference type="Proteomes" id="UP000553459">
    <property type="component" value="Unassembled WGS sequence"/>
</dbReference>
<feature type="transmembrane region" description="Helical" evidence="4">
    <location>
        <begin position="24"/>
        <end position="41"/>
    </location>
</feature>
<keyword evidence="2 4" id="KW-1133">Transmembrane helix</keyword>
<organism evidence="6 7">
    <name type="scientific">Elizabethkingia argenteiflava</name>
    <dbReference type="NCBI Taxonomy" id="2681556"/>
    <lineage>
        <taxon>Bacteria</taxon>
        <taxon>Pseudomonadati</taxon>
        <taxon>Bacteroidota</taxon>
        <taxon>Flavobacteriia</taxon>
        <taxon>Flavobacteriales</taxon>
        <taxon>Weeksellaceae</taxon>
        <taxon>Elizabethkingia</taxon>
    </lineage>
</organism>
<proteinExistence type="predicted"/>
<dbReference type="InterPro" id="IPR036259">
    <property type="entry name" value="MFS_trans_sf"/>
</dbReference>
<protein>
    <recommendedName>
        <fullName evidence="5">Major facilitator superfamily (MFS) profile domain-containing protein</fullName>
    </recommendedName>
</protein>
<evidence type="ECO:0000256" key="2">
    <source>
        <dbReference type="ARBA" id="ARBA00022989"/>
    </source>
</evidence>
<keyword evidence="7" id="KW-1185">Reference proteome</keyword>
<feature type="transmembrane region" description="Helical" evidence="4">
    <location>
        <begin position="111"/>
        <end position="130"/>
    </location>
</feature>
<evidence type="ECO:0000259" key="5">
    <source>
        <dbReference type="PROSITE" id="PS50850"/>
    </source>
</evidence>
<dbReference type="Gene3D" id="1.20.1720.10">
    <property type="entry name" value="Multidrug resistance protein D"/>
    <property type="match status" value="1"/>
</dbReference>
<evidence type="ECO:0000256" key="3">
    <source>
        <dbReference type="ARBA" id="ARBA00023136"/>
    </source>
</evidence>
<evidence type="ECO:0000256" key="1">
    <source>
        <dbReference type="ARBA" id="ARBA00022692"/>
    </source>
</evidence>
<evidence type="ECO:0000256" key="4">
    <source>
        <dbReference type="SAM" id="Phobius"/>
    </source>
</evidence>
<feature type="domain" description="Major facilitator superfamily (MFS) profile" evidence="5">
    <location>
        <begin position="1"/>
        <end position="135"/>
    </location>
</feature>
<comment type="caution">
    <text evidence="6">The sequence shown here is derived from an EMBL/GenBank/DDBJ whole genome shotgun (WGS) entry which is preliminary data.</text>
</comment>
<dbReference type="InterPro" id="IPR020846">
    <property type="entry name" value="MFS_dom"/>
</dbReference>